<dbReference type="Proteomes" id="UP000700059">
    <property type="component" value="Unassembled WGS sequence"/>
</dbReference>
<dbReference type="RefSeq" id="WP_221531925.1">
    <property type="nucleotide sequence ID" value="NZ_JAIGYP010000004.1"/>
</dbReference>
<sequence>MKNFLKIERILEKMGYVYWDAFVRDAPSLLFVPLESVSEKQIAAKSAAKAKELTYPESSDVRKRLRLLKRLHAVEICLLVCLVVLIGLILFRGL</sequence>
<keyword evidence="1" id="KW-0812">Transmembrane</keyword>
<proteinExistence type="predicted"/>
<evidence type="ECO:0000313" key="3">
    <source>
        <dbReference type="Proteomes" id="UP000700059"/>
    </source>
</evidence>
<evidence type="ECO:0000256" key="1">
    <source>
        <dbReference type="SAM" id="Phobius"/>
    </source>
</evidence>
<accession>A0ABS7JMG0</accession>
<protein>
    <submittedName>
        <fullName evidence="2">Uncharacterized protein</fullName>
    </submittedName>
</protein>
<organism evidence="2 3">
    <name type="scientific">Helicobacter turcicus</name>
    <dbReference type="NCBI Taxonomy" id="2867412"/>
    <lineage>
        <taxon>Bacteria</taxon>
        <taxon>Pseudomonadati</taxon>
        <taxon>Campylobacterota</taxon>
        <taxon>Epsilonproteobacteria</taxon>
        <taxon>Campylobacterales</taxon>
        <taxon>Helicobacteraceae</taxon>
        <taxon>Helicobacter</taxon>
    </lineage>
</organism>
<name>A0ABS7JMG0_9HELI</name>
<keyword evidence="1" id="KW-0472">Membrane</keyword>
<comment type="caution">
    <text evidence="2">The sequence shown here is derived from an EMBL/GenBank/DDBJ whole genome shotgun (WGS) entry which is preliminary data.</text>
</comment>
<keyword evidence="1" id="KW-1133">Transmembrane helix</keyword>
<dbReference type="EMBL" id="JAIGYQ010000004">
    <property type="protein sequence ID" value="MBX7490565.1"/>
    <property type="molecule type" value="Genomic_DNA"/>
</dbReference>
<keyword evidence="3" id="KW-1185">Reference proteome</keyword>
<reference evidence="2 3" key="1">
    <citation type="submission" date="2021-08" db="EMBL/GenBank/DDBJ databases">
        <title>Helicobacter spp. isolated from feces of Anatolian Ground Squirrel (Spermophilus xanthoprymnus) in Turkey.</title>
        <authorList>
            <person name="Aydin F."/>
            <person name="Abay S."/>
            <person name="Kayman T."/>
            <person name="Karakaya E."/>
            <person name="Saticioglu I.B."/>
        </authorList>
    </citation>
    <scope>NUCLEOTIDE SEQUENCE [LARGE SCALE GENOMIC DNA]</scope>
    <source>
        <strain evidence="2 3">Faydin-H70</strain>
    </source>
</reference>
<evidence type="ECO:0000313" key="2">
    <source>
        <dbReference type="EMBL" id="MBX7490565.1"/>
    </source>
</evidence>
<feature type="transmembrane region" description="Helical" evidence="1">
    <location>
        <begin position="71"/>
        <end position="91"/>
    </location>
</feature>
<gene>
    <name evidence="2" type="ORF">K4G57_03655</name>
</gene>